<dbReference type="AlphaFoldDB" id="A0A669EBY1"/>
<evidence type="ECO:0000256" key="8">
    <source>
        <dbReference type="ARBA" id="ARBA00023136"/>
    </source>
</evidence>
<keyword evidence="9" id="KW-1015">Disulfide bond</keyword>
<feature type="region of interest" description="Disordered" evidence="21">
    <location>
        <begin position="365"/>
        <end position="387"/>
    </location>
</feature>
<keyword evidence="12" id="KW-0628">Postsynaptic cell membrane</keyword>
<feature type="chain" id="PRO_5044517223" evidence="20">
    <location>
        <begin position="24"/>
        <end position="479"/>
    </location>
</feature>
<comment type="caution">
    <text evidence="20">Lacks conserved residue(s) required for the propagation of feature annotation.</text>
</comment>
<protein>
    <submittedName>
        <fullName evidence="24">5-hydroxytryptamine receptor 3A</fullName>
    </submittedName>
</protein>
<feature type="domain" description="Neurotransmitter-gated ion-channel transmembrane" evidence="23">
    <location>
        <begin position="247"/>
        <end position="467"/>
    </location>
</feature>
<dbReference type="InterPro" id="IPR049944">
    <property type="entry name" value="LGIC_TM_5-HT3"/>
</dbReference>
<evidence type="ECO:0000256" key="4">
    <source>
        <dbReference type="ARBA" id="ARBA00022729"/>
    </source>
</evidence>
<reference evidence="24" key="2">
    <citation type="submission" date="2025-05" db="UniProtKB">
        <authorList>
            <consortium name="Ensembl"/>
        </authorList>
    </citation>
    <scope>IDENTIFICATION</scope>
</reference>
<dbReference type="SUPFAM" id="SSF63712">
    <property type="entry name" value="Nicotinic receptor ligand binding domain-like"/>
    <property type="match status" value="1"/>
</dbReference>
<comment type="catalytic activity">
    <reaction evidence="17">
        <text>Na(+)(in) = Na(+)(out)</text>
        <dbReference type="Rhea" id="RHEA:34963"/>
        <dbReference type="ChEBI" id="CHEBI:29101"/>
    </reaction>
</comment>
<feature type="signal peptide" evidence="20">
    <location>
        <begin position="1"/>
        <end position="23"/>
    </location>
</feature>
<feature type="transmembrane region" description="Helical" evidence="20">
    <location>
        <begin position="276"/>
        <end position="293"/>
    </location>
</feature>
<comment type="function">
    <text evidence="19">Forms serotonin (5-hydroxytryptamine/5-HT3)-activated cation-selective channel complexes, which when activated cause fast, depolarizing responses in neurons.</text>
</comment>
<feature type="transmembrane region" description="Helical" evidence="20">
    <location>
        <begin position="305"/>
        <end position="325"/>
    </location>
</feature>
<keyword evidence="14 20" id="KW-0407">Ion channel</keyword>
<dbReference type="GO" id="GO:0004888">
    <property type="term" value="F:transmembrane signaling receptor activity"/>
    <property type="evidence" value="ECO:0007669"/>
    <property type="project" value="InterPro"/>
</dbReference>
<dbReference type="GO" id="GO:0005230">
    <property type="term" value="F:extracellular ligand-gated monoatomic ion channel activity"/>
    <property type="evidence" value="ECO:0007669"/>
    <property type="project" value="InterPro"/>
</dbReference>
<dbReference type="PROSITE" id="PS00236">
    <property type="entry name" value="NEUROTR_ION_CHANNEL"/>
    <property type="match status" value="1"/>
</dbReference>
<dbReference type="Gene3D" id="1.20.58.390">
    <property type="entry name" value="Neurotransmitter-gated ion-channel transmembrane domain"/>
    <property type="match status" value="1"/>
</dbReference>
<evidence type="ECO:0000256" key="1">
    <source>
        <dbReference type="ARBA" id="ARBA00022448"/>
    </source>
</evidence>
<keyword evidence="1 20" id="KW-0813">Transport</keyword>
<keyword evidence="7 20" id="KW-0406">Ion transport</keyword>
<keyword evidence="3 20" id="KW-0812">Transmembrane</keyword>
<dbReference type="OrthoDB" id="8392769at2759"/>
<evidence type="ECO:0000259" key="22">
    <source>
        <dbReference type="Pfam" id="PF02931"/>
    </source>
</evidence>
<name>A0A669EBY1_ORENI</name>
<dbReference type="GeneID" id="109194823"/>
<comment type="catalytic activity">
    <reaction evidence="18">
        <text>Ca(2+)(in) = Ca(2+)(out)</text>
        <dbReference type="Rhea" id="RHEA:29671"/>
        <dbReference type="ChEBI" id="CHEBI:29108"/>
    </reaction>
</comment>
<dbReference type="InterPro" id="IPR038050">
    <property type="entry name" value="Neuro_actylchol_rec"/>
</dbReference>
<dbReference type="Proteomes" id="UP000005207">
    <property type="component" value="Linkage group LG15"/>
</dbReference>
<keyword evidence="11" id="KW-0325">Glycoprotein</keyword>
<evidence type="ECO:0000256" key="16">
    <source>
        <dbReference type="ARBA" id="ARBA00034430"/>
    </source>
</evidence>
<dbReference type="RefSeq" id="XP_019201218.1">
    <property type="nucleotide sequence ID" value="XM_019345673.2"/>
</dbReference>
<keyword evidence="2" id="KW-1003">Cell membrane</keyword>
<reference evidence="25" key="1">
    <citation type="submission" date="2012-01" db="EMBL/GenBank/DDBJ databases">
        <title>The Genome Sequence of Oreochromis niloticus (Nile Tilapia).</title>
        <authorList>
            <consortium name="Broad Institute Genome Assembly Team"/>
            <consortium name="Broad Institute Sequencing Platform"/>
            <person name="Di Palma F."/>
            <person name="Johnson J."/>
            <person name="Lander E.S."/>
            <person name="Lindblad-Toh K."/>
        </authorList>
    </citation>
    <scope>NUCLEOTIDE SEQUENCE [LARGE SCALE GENOMIC DNA]</scope>
</reference>
<dbReference type="KEGG" id="onl:109194823"/>
<keyword evidence="10" id="KW-0675">Receptor</keyword>
<evidence type="ECO:0000256" key="14">
    <source>
        <dbReference type="ARBA" id="ARBA00023303"/>
    </source>
</evidence>
<evidence type="ECO:0000256" key="2">
    <source>
        <dbReference type="ARBA" id="ARBA00022475"/>
    </source>
</evidence>
<evidence type="ECO:0000256" key="19">
    <source>
        <dbReference type="ARBA" id="ARBA00037540"/>
    </source>
</evidence>
<evidence type="ECO:0000256" key="5">
    <source>
        <dbReference type="ARBA" id="ARBA00022989"/>
    </source>
</evidence>
<dbReference type="OMA" id="WDEQECG"/>
<feature type="transmembrane region" description="Helical" evidence="20">
    <location>
        <begin position="6"/>
        <end position="24"/>
    </location>
</feature>
<proteinExistence type="inferred from homology"/>
<dbReference type="InterPro" id="IPR006202">
    <property type="entry name" value="Neur_chan_lig-bd"/>
</dbReference>
<evidence type="ECO:0000256" key="6">
    <source>
        <dbReference type="ARBA" id="ARBA00023018"/>
    </source>
</evidence>
<dbReference type="FunFam" id="2.70.170.10:FF:000017">
    <property type="entry name" value="5-hydroxytryptamine receptor 3A"/>
    <property type="match status" value="1"/>
</dbReference>
<dbReference type="PANTHER" id="PTHR18945">
    <property type="entry name" value="NEUROTRANSMITTER GATED ION CHANNEL"/>
    <property type="match status" value="1"/>
</dbReference>
<dbReference type="GeneTree" id="ENSGT00940000164924"/>
<sequence length="479" mass="53584">MAGVKAAELIVICFMLLQGFVAAFNCTSPTPAALFDQLAKHLFSNKLLRPVETFAKPINISISITVAGILGVDEKTQTLSSVLWQVLEWDIEGLNWDEKECAAKRVSVPRDNLWVPDIQIKQLLDEASSTKTPYVYLYNTGHVYDDKPITVVTSCQLGIYTFPFDIQNCSLTFGSYIHFATDIQMIQGATAEKVLKESRDVIVTNGEWELADINIADSSLHLDDGSYSEITYYIVLRRRPIVYVVNLLVPSCFLITVDLFSFVLPPQSVDRSSFKMTLILGYTVFLLIMNDLLPVTGEKTPLINVFFSISLALMVASLLETLFITNIQYKPREYSAVPHWLSVLVLRYLAVLVCIPPKERSNRVTVSLNPSHKAPSANTSATSLSDHQSISDVTLSGKAAPASLDSPEPVVEQLRMLGRELTAIRVQMDKYCQGTKATQEWEMIGTVIDRLLFGLYIIFIFVSFITIISIWIWHNSFAT</sequence>
<feature type="transmembrane region" description="Helical" evidence="20">
    <location>
        <begin position="241"/>
        <end position="264"/>
    </location>
</feature>
<feature type="transmembrane region" description="Helical" evidence="20">
    <location>
        <begin position="337"/>
        <end position="355"/>
    </location>
</feature>
<dbReference type="SUPFAM" id="SSF90112">
    <property type="entry name" value="Neurotransmitter-gated ion-channel transmembrane pore"/>
    <property type="match status" value="1"/>
</dbReference>
<keyword evidence="25" id="KW-1185">Reference proteome</keyword>
<keyword evidence="6" id="KW-0770">Synapse</keyword>
<evidence type="ECO:0000256" key="3">
    <source>
        <dbReference type="ARBA" id="ARBA00022692"/>
    </source>
</evidence>
<keyword evidence="13" id="KW-1071">Ligand-gated ion channel</keyword>
<dbReference type="InterPro" id="IPR006201">
    <property type="entry name" value="Neur_channel"/>
</dbReference>
<dbReference type="InterPro" id="IPR036734">
    <property type="entry name" value="Neur_chan_lig-bd_sf"/>
</dbReference>
<evidence type="ECO:0000256" key="7">
    <source>
        <dbReference type="ARBA" id="ARBA00023065"/>
    </source>
</evidence>
<evidence type="ECO:0000256" key="10">
    <source>
        <dbReference type="ARBA" id="ARBA00023170"/>
    </source>
</evidence>
<dbReference type="Gene3D" id="2.70.170.10">
    <property type="entry name" value="Neurotransmitter-gated ion-channel ligand-binding domain"/>
    <property type="match status" value="1"/>
</dbReference>
<evidence type="ECO:0000256" key="13">
    <source>
        <dbReference type="ARBA" id="ARBA00023286"/>
    </source>
</evidence>
<evidence type="ECO:0000256" key="18">
    <source>
        <dbReference type="ARBA" id="ARBA00036634"/>
    </source>
</evidence>
<keyword evidence="8 20" id="KW-0472">Membrane</keyword>
<keyword evidence="4 20" id="KW-0732">Signal</keyword>
<evidence type="ECO:0000256" key="17">
    <source>
        <dbReference type="ARBA" id="ARBA00036239"/>
    </source>
</evidence>
<evidence type="ECO:0000259" key="23">
    <source>
        <dbReference type="Pfam" id="PF02932"/>
    </source>
</evidence>
<dbReference type="InterPro" id="IPR006029">
    <property type="entry name" value="Neurotrans-gated_channel_TM"/>
</dbReference>
<evidence type="ECO:0000256" key="9">
    <source>
        <dbReference type="ARBA" id="ARBA00023157"/>
    </source>
</evidence>
<dbReference type="InterPro" id="IPR036719">
    <property type="entry name" value="Neuro-gated_channel_TM_sf"/>
</dbReference>
<evidence type="ECO:0000313" key="25">
    <source>
        <dbReference type="Proteomes" id="UP000005207"/>
    </source>
</evidence>
<evidence type="ECO:0000256" key="20">
    <source>
        <dbReference type="RuleBase" id="RU000687"/>
    </source>
</evidence>
<evidence type="ECO:0000256" key="21">
    <source>
        <dbReference type="SAM" id="MobiDB-lite"/>
    </source>
</evidence>
<feature type="transmembrane region" description="Helical" evidence="20">
    <location>
        <begin position="451"/>
        <end position="473"/>
    </location>
</feature>
<dbReference type="CDD" id="cd19063">
    <property type="entry name" value="LGIC_TM_5-HT3"/>
    <property type="match status" value="1"/>
</dbReference>
<comment type="similarity">
    <text evidence="20">Belongs to the ligand-gated ion channel (TC 1.A.9) family.</text>
</comment>
<evidence type="ECO:0000256" key="15">
    <source>
        <dbReference type="ARBA" id="ARBA00034104"/>
    </source>
</evidence>
<dbReference type="Ensembl" id="ENSONIT00000065368.1">
    <property type="protein sequence ID" value="ENSONIP00000049396.1"/>
    <property type="gene ID" value="ENSONIG00000033244.1"/>
</dbReference>
<evidence type="ECO:0000256" key="11">
    <source>
        <dbReference type="ARBA" id="ARBA00023180"/>
    </source>
</evidence>
<dbReference type="PRINTS" id="PR00252">
    <property type="entry name" value="NRIONCHANNEL"/>
</dbReference>
<dbReference type="FunFam" id="1.20.58.390:FF:000080">
    <property type="entry name" value="5-hydroxytryptamine (serotonin) receptor 3C, ionotropic"/>
    <property type="match status" value="1"/>
</dbReference>
<dbReference type="InterPro" id="IPR018000">
    <property type="entry name" value="Neurotransmitter_ion_chnl_CS"/>
</dbReference>
<evidence type="ECO:0000256" key="12">
    <source>
        <dbReference type="ARBA" id="ARBA00023257"/>
    </source>
</evidence>
<dbReference type="Pfam" id="PF02932">
    <property type="entry name" value="Neur_chan_memb"/>
    <property type="match status" value="1"/>
</dbReference>
<feature type="domain" description="Neurotransmitter-gated ion-channel ligand-binding" evidence="22">
    <location>
        <begin position="37"/>
        <end position="240"/>
    </location>
</feature>
<accession>A0A669EBY1</accession>
<dbReference type="Pfam" id="PF02931">
    <property type="entry name" value="Neur_chan_LBD"/>
    <property type="match status" value="1"/>
</dbReference>
<gene>
    <name evidence="24" type="primary">LOC109194823</name>
</gene>
<comment type="catalytic activity">
    <reaction evidence="16">
        <text>K(+)(in) = K(+)(out)</text>
        <dbReference type="Rhea" id="RHEA:29463"/>
        <dbReference type="ChEBI" id="CHEBI:29103"/>
    </reaction>
</comment>
<organism evidence="24 25">
    <name type="scientific">Oreochromis niloticus</name>
    <name type="common">Nile tilapia</name>
    <name type="synonym">Tilapia nilotica</name>
    <dbReference type="NCBI Taxonomy" id="8128"/>
    <lineage>
        <taxon>Eukaryota</taxon>
        <taxon>Metazoa</taxon>
        <taxon>Chordata</taxon>
        <taxon>Craniata</taxon>
        <taxon>Vertebrata</taxon>
        <taxon>Euteleostomi</taxon>
        <taxon>Actinopterygii</taxon>
        <taxon>Neopterygii</taxon>
        <taxon>Teleostei</taxon>
        <taxon>Neoteleostei</taxon>
        <taxon>Acanthomorphata</taxon>
        <taxon>Ovalentaria</taxon>
        <taxon>Cichlomorphae</taxon>
        <taxon>Cichliformes</taxon>
        <taxon>Cichlidae</taxon>
        <taxon>African cichlids</taxon>
        <taxon>Pseudocrenilabrinae</taxon>
        <taxon>Oreochromini</taxon>
        <taxon>Oreochromis</taxon>
    </lineage>
</organism>
<dbReference type="Ensembl" id="ENSONIT00000063436.1">
    <property type="protein sequence ID" value="ENSONIP00000068551.1"/>
    <property type="gene ID" value="ENSONIG00000033244.1"/>
</dbReference>
<dbReference type="GO" id="GO:0045211">
    <property type="term" value="C:postsynaptic membrane"/>
    <property type="evidence" value="ECO:0007669"/>
    <property type="project" value="UniProtKB-SubCell"/>
</dbReference>
<keyword evidence="5 20" id="KW-1133">Transmembrane helix</keyword>
<comment type="subcellular location">
    <subcellularLocation>
        <location evidence="15">Postsynaptic cell membrane</location>
        <topology evidence="15">Multi-pass membrane protein</topology>
    </subcellularLocation>
</comment>
<evidence type="ECO:0000313" key="24">
    <source>
        <dbReference type="Ensembl" id="ENSONIP00000068551.1"/>
    </source>
</evidence>